<evidence type="ECO:0000313" key="2">
    <source>
        <dbReference type="Proteomes" id="UP000314616"/>
    </source>
</evidence>
<name>A0A5B8CAC8_9MICO</name>
<reference evidence="1 2" key="1">
    <citation type="submission" date="2019-05" db="EMBL/GenBank/DDBJ databases">
        <title>Georgenia *** sp. nov., and Georgenia *** sp. nov., isolated from the intestinal contents of plateau pika (Ochotona curzoniae) in the Qinghai-Tibet plateau of China.</title>
        <authorList>
            <person name="Tian Z."/>
        </authorList>
    </citation>
    <scope>NUCLEOTIDE SEQUENCE [LARGE SCALE GENOMIC DNA]</scope>
    <source>
        <strain evidence="1 2">Z443</strain>
    </source>
</reference>
<dbReference type="OrthoDB" id="5190473at2"/>
<dbReference type="KEGG" id="gyu:FE374_17610"/>
<gene>
    <name evidence="1" type="ORF">FE374_17610</name>
</gene>
<dbReference type="SUPFAM" id="SSF51182">
    <property type="entry name" value="RmlC-like cupins"/>
    <property type="match status" value="1"/>
</dbReference>
<dbReference type="InterPro" id="IPR011051">
    <property type="entry name" value="RmlC_Cupin_sf"/>
</dbReference>
<dbReference type="InterPro" id="IPR014710">
    <property type="entry name" value="RmlC-like_jellyroll"/>
</dbReference>
<dbReference type="EMBL" id="CP040915">
    <property type="protein sequence ID" value="QDC26182.1"/>
    <property type="molecule type" value="Genomic_DNA"/>
</dbReference>
<proteinExistence type="predicted"/>
<dbReference type="Gene3D" id="2.60.120.10">
    <property type="entry name" value="Jelly Rolls"/>
    <property type="match status" value="1"/>
</dbReference>
<sequence>MPDIPGLVAEHLAAAEASPRGRSALKLIHDGPLRQSIIALAAGQKLEEHNTPLAATLQVLHGLVRLTSPGGDVVLPAGALEPVPHERHGLAAIEDSVVLLTAVTAEE</sequence>
<accession>A0A5B8CAC8</accession>
<dbReference type="AlphaFoldDB" id="A0A5B8CAC8"/>
<dbReference type="RefSeq" id="WP_139930667.1">
    <property type="nucleotide sequence ID" value="NZ_CP040915.1"/>
</dbReference>
<evidence type="ECO:0000313" key="1">
    <source>
        <dbReference type="EMBL" id="QDC26182.1"/>
    </source>
</evidence>
<dbReference type="Proteomes" id="UP000314616">
    <property type="component" value="Chromosome"/>
</dbReference>
<organism evidence="1 2">
    <name type="scientific">Georgenia yuyongxinii</name>
    <dbReference type="NCBI Taxonomy" id="2589797"/>
    <lineage>
        <taxon>Bacteria</taxon>
        <taxon>Bacillati</taxon>
        <taxon>Actinomycetota</taxon>
        <taxon>Actinomycetes</taxon>
        <taxon>Micrococcales</taxon>
        <taxon>Bogoriellaceae</taxon>
        <taxon>Georgenia</taxon>
    </lineage>
</organism>
<protein>
    <submittedName>
        <fullName evidence="1">Cupin</fullName>
    </submittedName>
</protein>